<dbReference type="STRING" id="1611254.A0A2G5UQW6"/>
<keyword evidence="2" id="KW-0862">Zinc</keyword>
<feature type="domain" description="RING-type" evidence="6">
    <location>
        <begin position="938"/>
        <end position="980"/>
    </location>
</feature>
<dbReference type="PROSITE" id="PS50089">
    <property type="entry name" value="ZF_RING_2"/>
    <property type="match status" value="1"/>
</dbReference>
<feature type="coiled-coil region" evidence="4">
    <location>
        <begin position="747"/>
        <end position="802"/>
    </location>
</feature>
<dbReference type="Gene3D" id="3.30.40.10">
    <property type="entry name" value="Zinc/RING finger domain, C3HC4 (zinc finger)"/>
    <property type="match status" value="1"/>
</dbReference>
<sequence>MNFEKEFSEIYMSNSQIAHVMKKYIPEKLMNCVKLPPGYEEKELNAEEMVQAILSNSDNMLRMYGTARELLLDLKRFQNFPLSHRHFGFDPKEPYSTIPIAYRNMNGEAFMNKADVYCLLHKIIVKDLLESPKSDELFNSMKAILLKWYEERTQGVCEFCIHEEASWAQTQYIFSAIQELCTKNSNFMCQEWNYEKALNYFKALLPGWKQQEYCGFEKDLKAFFDSKSGNFKDVSLAIRTFAEFLKGFFSPSRTMHLPYDKETNPNCPIVVRVFKSHGVQFVMKSELFNAINIRNPDLKRLKCKEVDGKLMAMSYEEVQKEYKDRIGNIEFIKCPIQRTDHKAVPIMTPSGGHCILAADFLFEMLNELIFAEQIFRKIGTETWNALRRFFFQMTNFFSPHHKSIFFVTLEEQEKRKEELIVFWKQFENVPANNIRNVGEDGLTVQDLKDELANLGLLDTFPKIQDYAESVYSEVFKAKKEAFLRTCDLFKAVEKCLLNCIFKTFPNVGIRLQLFVHSQKACQRLSLINCKLCNVPNPATRVLEMAPEAAIPSPADVQKTPVPEKASRMETSSPDDIQKTLAAQKNTSNSEGVIQMTSHVEKESKNCEKCLRTSEMCNEAKKELRMTQNKLEKYEKKAKRTEDVEKELKALKLEMKRLKTFEEKAKRLEDVEKKLKERNLEQKQMRLEMKTLEGKMEQKTLELETKRKECEDLKKKLEEHEERFYGISNFTVTNHYQSERIEHILSQLEIEKQTTQSLEQQIHDFQKKDEFQMNQISENLRLMEGLQNEIQGLSLRNAELQKATPPITPSTSSEVESPSFYREELWKLQKIKDSFCQKKQVTVAKEMVERLKSSTNRQEIHQIADYELLQFQGKVYQYIEEVELNIQKIRDTRECSSVFPLPDYPAFSRRFLKIYWNSIDNPKLDVPESVVGEVADSECLICFFEMNSDQKTLKCEHCKKVTHQKCASKWLKIHRSCPHCRREQLDPEEFPNLS</sequence>
<keyword evidence="4" id="KW-0175">Coiled coil</keyword>
<evidence type="ECO:0000256" key="5">
    <source>
        <dbReference type="SAM" id="MobiDB-lite"/>
    </source>
</evidence>
<dbReference type="InterPro" id="IPR056711">
    <property type="entry name" value="DUF7809"/>
</dbReference>
<dbReference type="GO" id="GO:0008270">
    <property type="term" value="F:zinc ion binding"/>
    <property type="evidence" value="ECO:0007669"/>
    <property type="project" value="UniProtKB-KW"/>
</dbReference>
<dbReference type="AlphaFoldDB" id="A0A2G5UQW6"/>
<evidence type="ECO:0000256" key="4">
    <source>
        <dbReference type="SAM" id="Coils"/>
    </source>
</evidence>
<keyword evidence="1 3" id="KW-0863">Zinc-finger</keyword>
<dbReference type="GO" id="GO:0045087">
    <property type="term" value="P:innate immune response"/>
    <property type="evidence" value="ECO:0007669"/>
    <property type="project" value="TreeGrafter"/>
</dbReference>
<dbReference type="InterPro" id="IPR001841">
    <property type="entry name" value="Znf_RING"/>
</dbReference>
<dbReference type="Pfam" id="PF13639">
    <property type="entry name" value="zf-RING_2"/>
    <property type="match status" value="1"/>
</dbReference>
<evidence type="ECO:0000313" key="7">
    <source>
        <dbReference type="EMBL" id="PIC41751.1"/>
    </source>
</evidence>
<evidence type="ECO:0000256" key="3">
    <source>
        <dbReference type="PROSITE-ProRule" id="PRU00175"/>
    </source>
</evidence>
<dbReference type="EMBL" id="PDUG01000003">
    <property type="protein sequence ID" value="PIC41751.1"/>
    <property type="molecule type" value="Genomic_DNA"/>
</dbReference>
<dbReference type="GO" id="GO:0045121">
    <property type="term" value="C:membrane raft"/>
    <property type="evidence" value="ECO:0007669"/>
    <property type="project" value="TreeGrafter"/>
</dbReference>
<dbReference type="SUPFAM" id="SSF57850">
    <property type="entry name" value="RING/U-box"/>
    <property type="match status" value="1"/>
</dbReference>
<dbReference type="Proteomes" id="UP000230233">
    <property type="component" value="Chromosome III"/>
</dbReference>
<accession>A0A2G5UQW6</accession>
<dbReference type="OrthoDB" id="8062037at2759"/>
<feature type="region of interest" description="Disordered" evidence="5">
    <location>
        <begin position="551"/>
        <end position="573"/>
    </location>
</feature>
<evidence type="ECO:0000256" key="2">
    <source>
        <dbReference type="ARBA" id="ARBA00022833"/>
    </source>
</evidence>
<dbReference type="PANTHER" id="PTHR21447">
    <property type="entry name" value="RING-TYPE DOMAIN-CONTAINING PROTEIN-RELATED"/>
    <property type="match status" value="1"/>
</dbReference>
<comment type="caution">
    <text evidence="7">The sequence shown here is derived from an EMBL/GenBank/DDBJ whole genome shotgun (WGS) entry which is preliminary data.</text>
</comment>
<reference evidence="8" key="1">
    <citation type="submission" date="2017-10" db="EMBL/GenBank/DDBJ databases">
        <title>Rapid genome shrinkage in a self-fertile nematode reveals novel sperm competition proteins.</title>
        <authorList>
            <person name="Yin D."/>
            <person name="Schwarz E.M."/>
            <person name="Thomas C.G."/>
            <person name="Felde R.L."/>
            <person name="Korf I.F."/>
            <person name="Cutter A.D."/>
            <person name="Schartner C.M."/>
            <person name="Ralston E.J."/>
            <person name="Meyer B.J."/>
            <person name="Haag E.S."/>
        </authorList>
    </citation>
    <scope>NUCLEOTIDE SEQUENCE [LARGE SCALE GENOMIC DNA]</scope>
    <source>
        <strain evidence="8">JU1422</strain>
    </source>
</reference>
<organism evidence="7 8">
    <name type="scientific">Caenorhabditis nigoni</name>
    <dbReference type="NCBI Taxonomy" id="1611254"/>
    <lineage>
        <taxon>Eukaryota</taxon>
        <taxon>Metazoa</taxon>
        <taxon>Ecdysozoa</taxon>
        <taxon>Nematoda</taxon>
        <taxon>Chromadorea</taxon>
        <taxon>Rhabditida</taxon>
        <taxon>Rhabditina</taxon>
        <taxon>Rhabditomorpha</taxon>
        <taxon>Rhabditoidea</taxon>
        <taxon>Rhabditidae</taxon>
        <taxon>Peloderinae</taxon>
        <taxon>Caenorhabditis</taxon>
    </lineage>
</organism>
<dbReference type="Pfam" id="PF25100">
    <property type="entry name" value="DUF7809"/>
    <property type="match status" value="1"/>
</dbReference>
<dbReference type="PANTHER" id="PTHR21447:SF13">
    <property type="entry name" value="RING-TYPE DOMAIN-CONTAINING PROTEIN"/>
    <property type="match status" value="1"/>
</dbReference>
<name>A0A2G5UQW6_9PELO</name>
<feature type="coiled-coil region" evidence="4">
    <location>
        <begin position="616"/>
        <end position="722"/>
    </location>
</feature>
<gene>
    <name evidence="7" type="primary">Cnig_chr_III.g9053</name>
    <name evidence="7" type="ORF">B9Z55_009053</name>
</gene>
<keyword evidence="8" id="KW-1185">Reference proteome</keyword>
<evidence type="ECO:0000313" key="8">
    <source>
        <dbReference type="Proteomes" id="UP000230233"/>
    </source>
</evidence>
<evidence type="ECO:0000256" key="1">
    <source>
        <dbReference type="ARBA" id="ARBA00022771"/>
    </source>
</evidence>
<proteinExistence type="predicted"/>
<protein>
    <recommendedName>
        <fullName evidence="6">RING-type domain-containing protein</fullName>
    </recommendedName>
</protein>
<evidence type="ECO:0000259" key="6">
    <source>
        <dbReference type="PROSITE" id="PS50089"/>
    </source>
</evidence>
<keyword evidence="1 3" id="KW-0479">Metal-binding</keyword>
<dbReference type="InterPro" id="IPR013083">
    <property type="entry name" value="Znf_RING/FYVE/PHD"/>
</dbReference>